<accession>A0A2W4Z0W3</accession>
<organism evidence="1 2">
    <name type="scientific">Sphingomonas taxi</name>
    <dbReference type="NCBI Taxonomy" id="1549858"/>
    <lineage>
        <taxon>Bacteria</taxon>
        <taxon>Pseudomonadati</taxon>
        <taxon>Pseudomonadota</taxon>
        <taxon>Alphaproteobacteria</taxon>
        <taxon>Sphingomonadales</taxon>
        <taxon>Sphingomonadaceae</taxon>
        <taxon>Sphingomonas</taxon>
    </lineage>
</organism>
<name>A0A2W4Z0W3_9SPHN</name>
<gene>
    <name evidence="1" type="ORF">DI640_04140</name>
</gene>
<evidence type="ECO:0000313" key="2">
    <source>
        <dbReference type="Proteomes" id="UP000249555"/>
    </source>
</evidence>
<protein>
    <submittedName>
        <fullName evidence="1">Uncharacterized protein</fullName>
    </submittedName>
</protein>
<evidence type="ECO:0000313" key="1">
    <source>
        <dbReference type="EMBL" id="PZO75963.1"/>
    </source>
</evidence>
<proteinExistence type="predicted"/>
<dbReference type="Proteomes" id="UP000249555">
    <property type="component" value="Unassembled WGS sequence"/>
</dbReference>
<dbReference type="AlphaFoldDB" id="A0A2W4Z0W3"/>
<reference evidence="1 2" key="1">
    <citation type="submission" date="2017-08" db="EMBL/GenBank/DDBJ databases">
        <title>Infants hospitalized years apart are colonized by the same room-sourced microbial strains.</title>
        <authorList>
            <person name="Brooks B."/>
            <person name="Olm M.R."/>
            <person name="Firek B.A."/>
            <person name="Baker R."/>
            <person name="Thomas B.C."/>
            <person name="Morowitz M.J."/>
            <person name="Banfield J.F."/>
        </authorList>
    </citation>
    <scope>NUCLEOTIDE SEQUENCE [LARGE SCALE GENOMIC DNA]</scope>
    <source>
        <strain evidence="1">S2_018_000_R3_119</strain>
    </source>
</reference>
<comment type="caution">
    <text evidence="1">The sequence shown here is derived from an EMBL/GenBank/DDBJ whole genome shotgun (WGS) entry which is preliminary data.</text>
</comment>
<sequence>MFMVEYYSKVRRGSMPSRIDALIPTPPPERIDALQNLILRIVDCLDADEECDALIAEADALAGSQGYDSVTFSDLNSWTSERDFAVLAAMGPPPGIPDLTVQEVAECIGVIEAADEPRSSFCLGILERTFPNVPICDMIYWPKAAAASDDLAAEIVRLAKEPLPTLPAP</sequence>
<dbReference type="EMBL" id="QFMX01000003">
    <property type="protein sequence ID" value="PZO75963.1"/>
    <property type="molecule type" value="Genomic_DNA"/>
</dbReference>